<dbReference type="RefSeq" id="XP_013263060.1">
    <property type="nucleotide sequence ID" value="XM_013407606.1"/>
</dbReference>
<feature type="transmembrane region" description="Helical" evidence="7">
    <location>
        <begin position="363"/>
        <end position="383"/>
    </location>
</feature>
<feature type="transmembrane region" description="Helical" evidence="7">
    <location>
        <begin position="91"/>
        <end position="107"/>
    </location>
</feature>
<evidence type="ECO:0000256" key="7">
    <source>
        <dbReference type="SAM" id="Phobius"/>
    </source>
</evidence>
<dbReference type="GO" id="GO:0022857">
    <property type="term" value="F:transmembrane transporter activity"/>
    <property type="evidence" value="ECO:0007669"/>
    <property type="project" value="InterPro"/>
</dbReference>
<evidence type="ECO:0000313" key="9">
    <source>
        <dbReference type="Proteomes" id="UP000027920"/>
    </source>
</evidence>
<evidence type="ECO:0000256" key="4">
    <source>
        <dbReference type="ARBA" id="ARBA00022989"/>
    </source>
</evidence>
<evidence type="ECO:0008006" key="10">
    <source>
        <dbReference type="Google" id="ProtNLM"/>
    </source>
</evidence>
<feature type="transmembrane region" description="Helical" evidence="7">
    <location>
        <begin position="270"/>
        <end position="293"/>
    </location>
</feature>
<evidence type="ECO:0000313" key="8">
    <source>
        <dbReference type="EMBL" id="KEF60470.1"/>
    </source>
</evidence>
<dbReference type="PIRSF" id="PIRSF006060">
    <property type="entry name" value="AA_transporter"/>
    <property type="match status" value="1"/>
</dbReference>
<keyword evidence="4 7" id="KW-1133">Transmembrane helix</keyword>
<dbReference type="HOGENOM" id="CLU_004495_2_4_1"/>
<dbReference type="Pfam" id="PF13520">
    <property type="entry name" value="AA_permease_2"/>
    <property type="match status" value="1"/>
</dbReference>
<dbReference type="Gene3D" id="1.20.1740.10">
    <property type="entry name" value="Amino acid/polyamine transporter I"/>
    <property type="match status" value="1"/>
</dbReference>
<dbReference type="GeneID" id="25276976"/>
<feature type="transmembrane region" description="Helical" evidence="7">
    <location>
        <begin position="127"/>
        <end position="149"/>
    </location>
</feature>
<organism evidence="8 9">
    <name type="scientific">Exophiala aquamarina CBS 119918</name>
    <dbReference type="NCBI Taxonomy" id="1182545"/>
    <lineage>
        <taxon>Eukaryota</taxon>
        <taxon>Fungi</taxon>
        <taxon>Dikarya</taxon>
        <taxon>Ascomycota</taxon>
        <taxon>Pezizomycotina</taxon>
        <taxon>Eurotiomycetes</taxon>
        <taxon>Chaetothyriomycetidae</taxon>
        <taxon>Chaetothyriales</taxon>
        <taxon>Herpotrichiellaceae</taxon>
        <taxon>Exophiala</taxon>
    </lineage>
</organism>
<sequence length="525" mass="56727">MTVETQMGTTAEPSSNDGFDRQIAAEGQGMSKRFSLLSLGAVSFSITCTWVGAGASVGIGLTQSSAATLWSLPIAGVMTLVLSLGMAELSSAYPLAGAGYLWSYLVASDEYKPFASFFNGFLSVIGWWLAAGSVANFISVLIMAIVVGCHPAFEPQSWQQYLIFVSLLWLAAAVNILGIRWLPQFNQLVFSLSVLTLSATTIALFVCGRQDHASTHFLFANFDNGQSGWSNHGFSFLLAAVNSIYGFLGTDCGAHLCEEIANPAKHVPRVIVYPLVMGIATAFPFLCSLLYSIKDLSAVLSTPTGLPLLEIFVQATGSKSAAVLLTSVFTFCMFGCLVAWAMSGDGALPGSHLWRRLHPRFNMPANSILLTTTFVSLYGLIFLGSTTAFAAMVSATIMFLQTSCAMPQAILLFRGRNRILPNRFFQLGIFGPVVNAIAVAWVVLIDILACFPIIRPVDPQNMNYMSVVSAGLVSMVLVFWFTTKRRKFRGPDVDFELMNARRQAAVHANVTDTIFGSSDQGETKM</sequence>
<dbReference type="OrthoDB" id="2417308at2759"/>
<comment type="subcellular location">
    <subcellularLocation>
        <location evidence="1">Membrane</location>
        <topology evidence="1">Multi-pass membrane protein</topology>
    </subcellularLocation>
</comment>
<dbReference type="STRING" id="1182545.A0A072PXZ0"/>
<feature type="region of interest" description="Disordered" evidence="6">
    <location>
        <begin position="1"/>
        <end position="20"/>
    </location>
</feature>
<feature type="transmembrane region" description="Helical" evidence="7">
    <location>
        <begin position="464"/>
        <end position="482"/>
    </location>
</feature>
<reference evidence="8 9" key="1">
    <citation type="submission" date="2013-03" db="EMBL/GenBank/DDBJ databases">
        <title>The Genome Sequence of Exophiala aquamarina CBS 119918.</title>
        <authorList>
            <consortium name="The Broad Institute Genomics Platform"/>
            <person name="Cuomo C."/>
            <person name="de Hoog S."/>
            <person name="Gorbushina A."/>
            <person name="Walker B."/>
            <person name="Young S.K."/>
            <person name="Zeng Q."/>
            <person name="Gargeya S."/>
            <person name="Fitzgerald M."/>
            <person name="Haas B."/>
            <person name="Abouelleil A."/>
            <person name="Allen A.W."/>
            <person name="Alvarado L."/>
            <person name="Arachchi H.M."/>
            <person name="Berlin A.M."/>
            <person name="Chapman S.B."/>
            <person name="Gainer-Dewar J."/>
            <person name="Goldberg J."/>
            <person name="Griggs A."/>
            <person name="Gujja S."/>
            <person name="Hansen M."/>
            <person name="Howarth C."/>
            <person name="Imamovic A."/>
            <person name="Ireland A."/>
            <person name="Larimer J."/>
            <person name="McCowan C."/>
            <person name="Murphy C."/>
            <person name="Pearson M."/>
            <person name="Poon T.W."/>
            <person name="Priest M."/>
            <person name="Roberts A."/>
            <person name="Saif S."/>
            <person name="Shea T."/>
            <person name="Sisk P."/>
            <person name="Sykes S."/>
            <person name="Wortman J."/>
            <person name="Nusbaum C."/>
            <person name="Birren B."/>
        </authorList>
    </citation>
    <scope>NUCLEOTIDE SEQUENCE [LARGE SCALE GENOMIC DNA]</scope>
    <source>
        <strain evidence="8 9">CBS 119918</strain>
    </source>
</reference>
<keyword evidence="3 7" id="KW-0812">Transmembrane</keyword>
<dbReference type="Proteomes" id="UP000027920">
    <property type="component" value="Unassembled WGS sequence"/>
</dbReference>
<dbReference type="EMBL" id="AMGV01000002">
    <property type="protein sequence ID" value="KEF60470.1"/>
    <property type="molecule type" value="Genomic_DNA"/>
</dbReference>
<evidence type="ECO:0000256" key="2">
    <source>
        <dbReference type="ARBA" id="ARBA00022448"/>
    </source>
</evidence>
<evidence type="ECO:0000256" key="1">
    <source>
        <dbReference type="ARBA" id="ARBA00004141"/>
    </source>
</evidence>
<keyword evidence="5 7" id="KW-0472">Membrane</keyword>
<feature type="transmembrane region" description="Helical" evidence="7">
    <location>
        <begin position="188"/>
        <end position="207"/>
    </location>
</feature>
<dbReference type="InterPro" id="IPR002293">
    <property type="entry name" value="AA/rel_permease1"/>
</dbReference>
<feature type="transmembrane region" description="Helical" evidence="7">
    <location>
        <begin position="36"/>
        <end position="61"/>
    </location>
</feature>
<gene>
    <name evidence="8" type="ORF">A1O9_02031</name>
</gene>
<evidence type="ECO:0000256" key="3">
    <source>
        <dbReference type="ARBA" id="ARBA00022692"/>
    </source>
</evidence>
<feature type="transmembrane region" description="Helical" evidence="7">
    <location>
        <begin position="424"/>
        <end position="444"/>
    </location>
</feature>
<evidence type="ECO:0000256" key="5">
    <source>
        <dbReference type="ARBA" id="ARBA00023136"/>
    </source>
</evidence>
<dbReference type="PANTHER" id="PTHR45649:SF11">
    <property type="entry name" value="TRANSPORTER, PUTATIVE (EUROFUNG)-RELATED"/>
    <property type="match status" value="1"/>
</dbReference>
<feature type="transmembrane region" description="Helical" evidence="7">
    <location>
        <begin position="67"/>
        <end position="84"/>
    </location>
</feature>
<dbReference type="AlphaFoldDB" id="A0A072PXZ0"/>
<evidence type="ECO:0000256" key="6">
    <source>
        <dbReference type="SAM" id="MobiDB-lite"/>
    </source>
</evidence>
<comment type="caution">
    <text evidence="8">The sequence shown here is derived from an EMBL/GenBank/DDBJ whole genome shotgun (WGS) entry which is preliminary data.</text>
</comment>
<feature type="transmembrane region" description="Helical" evidence="7">
    <location>
        <begin position="161"/>
        <end position="182"/>
    </location>
</feature>
<accession>A0A072PXZ0</accession>
<name>A0A072PXZ0_9EURO</name>
<dbReference type="GO" id="GO:0016020">
    <property type="term" value="C:membrane"/>
    <property type="evidence" value="ECO:0007669"/>
    <property type="project" value="UniProtKB-SubCell"/>
</dbReference>
<dbReference type="VEuPathDB" id="FungiDB:A1O9_02031"/>
<feature type="compositionally biased region" description="Polar residues" evidence="6">
    <location>
        <begin position="1"/>
        <end position="17"/>
    </location>
</feature>
<proteinExistence type="predicted"/>
<protein>
    <recommendedName>
        <fullName evidence="10">Amino acid permease</fullName>
    </recommendedName>
</protein>
<keyword evidence="2" id="KW-0813">Transport</keyword>
<keyword evidence="9" id="KW-1185">Reference proteome</keyword>
<feature type="transmembrane region" description="Helical" evidence="7">
    <location>
        <begin position="321"/>
        <end position="342"/>
    </location>
</feature>
<dbReference type="PANTHER" id="PTHR45649">
    <property type="entry name" value="AMINO-ACID PERMEASE BAT1"/>
    <property type="match status" value="1"/>
</dbReference>